<comment type="caution">
    <text evidence="1">The sequence shown here is derived from an EMBL/GenBank/DDBJ whole genome shotgun (WGS) entry which is preliminary data.</text>
</comment>
<name>A0ABR1LTK3_9PEZI</name>
<keyword evidence="2" id="KW-1185">Reference proteome</keyword>
<reference evidence="1 2" key="1">
    <citation type="submission" date="2024-04" db="EMBL/GenBank/DDBJ databases">
        <title>Phyllosticta paracitricarpa is synonymous to the EU quarantine fungus P. citricarpa based on phylogenomic analyses.</title>
        <authorList>
            <consortium name="Lawrence Berkeley National Laboratory"/>
            <person name="Van ingen-buijs V.A."/>
            <person name="Van westerhoven A.C."/>
            <person name="Haridas S."/>
            <person name="Skiadas P."/>
            <person name="Martin F."/>
            <person name="Groenewald J.Z."/>
            <person name="Crous P.W."/>
            <person name="Seidl M.F."/>
        </authorList>
    </citation>
    <scope>NUCLEOTIDE SEQUENCE [LARGE SCALE GENOMIC DNA]</scope>
    <source>
        <strain evidence="1 2">CPC 17464</strain>
    </source>
</reference>
<evidence type="ECO:0000313" key="2">
    <source>
        <dbReference type="Proteomes" id="UP001360953"/>
    </source>
</evidence>
<accession>A0ABR1LTK3</accession>
<dbReference type="RefSeq" id="XP_066656168.1">
    <property type="nucleotide sequence ID" value="XM_066795411.1"/>
</dbReference>
<proteinExistence type="predicted"/>
<evidence type="ECO:0000313" key="1">
    <source>
        <dbReference type="EMBL" id="KAK7538481.1"/>
    </source>
</evidence>
<sequence length="142" mass="15331">MRSGKEGGTLYLLSCASTTAISVWSGVPGCTRPGGICERLHTWTVDCGLWTVDCGLWTVDCGLRTADCGLRSMCLPLHRPQVLPSRALNASRHEPRMLPLRALNAPFTSLECSLRALEWSLNSHQVLPSRSSNAPASNAPCP</sequence>
<gene>
    <name evidence="1" type="ORF">J3D65DRAFT_329554</name>
</gene>
<protein>
    <submittedName>
        <fullName evidence="1">Uncharacterized protein</fullName>
    </submittedName>
</protein>
<dbReference type="EMBL" id="JBBPEH010000005">
    <property type="protein sequence ID" value="KAK7538481.1"/>
    <property type="molecule type" value="Genomic_DNA"/>
</dbReference>
<dbReference type="Proteomes" id="UP001360953">
    <property type="component" value="Unassembled WGS sequence"/>
</dbReference>
<organism evidence="1 2">
    <name type="scientific">Phyllosticta citribraziliensis</name>
    <dbReference type="NCBI Taxonomy" id="989973"/>
    <lineage>
        <taxon>Eukaryota</taxon>
        <taxon>Fungi</taxon>
        <taxon>Dikarya</taxon>
        <taxon>Ascomycota</taxon>
        <taxon>Pezizomycotina</taxon>
        <taxon>Dothideomycetes</taxon>
        <taxon>Dothideomycetes incertae sedis</taxon>
        <taxon>Botryosphaeriales</taxon>
        <taxon>Phyllostictaceae</taxon>
        <taxon>Phyllosticta</taxon>
    </lineage>
</organism>
<dbReference type="GeneID" id="92028317"/>